<comment type="caution">
    <text evidence="1">The sequence shown here is derived from an EMBL/GenBank/DDBJ whole genome shotgun (WGS) entry which is preliminary data.</text>
</comment>
<keyword evidence="2" id="KW-1185">Reference proteome</keyword>
<dbReference type="Proteomes" id="UP000611945">
    <property type="component" value="Unassembled WGS sequence"/>
</dbReference>
<dbReference type="InterPro" id="IPR021898">
    <property type="entry name" value="DUF3509"/>
</dbReference>
<dbReference type="Pfam" id="PF12021">
    <property type="entry name" value="DUF3509"/>
    <property type="match status" value="1"/>
</dbReference>
<protein>
    <submittedName>
        <fullName evidence="1">DUF3509 domain-containing protein</fullName>
    </submittedName>
</protein>
<proteinExistence type="predicted"/>
<dbReference type="EMBL" id="JACSQG010000003">
    <property type="protein sequence ID" value="MBD7977233.1"/>
    <property type="molecule type" value="Genomic_DNA"/>
</dbReference>
<accession>A0ABR8TP18</accession>
<evidence type="ECO:0000313" key="2">
    <source>
        <dbReference type="Proteomes" id="UP000611945"/>
    </source>
</evidence>
<dbReference type="RefSeq" id="WP_251836001.1">
    <property type="nucleotide sequence ID" value="NZ_JACSQG010000003.1"/>
</dbReference>
<name>A0ABR8TP18_9PSED</name>
<reference evidence="1 2" key="1">
    <citation type="submission" date="2020-08" db="EMBL/GenBank/DDBJ databases">
        <title>A Genomic Blueprint of the Chicken Gut Microbiome.</title>
        <authorList>
            <person name="Gilroy R."/>
            <person name="Ravi A."/>
            <person name="Getino M."/>
            <person name="Pursley I."/>
            <person name="Horton D.L."/>
            <person name="Alikhan N.-F."/>
            <person name="Baker D."/>
            <person name="Gharbi K."/>
            <person name="Hall N."/>
            <person name="Watson M."/>
            <person name="Adriaenssens E.M."/>
            <person name="Foster-Nyarko E."/>
            <person name="Jarju S."/>
            <person name="Secka A."/>
            <person name="Antonio M."/>
            <person name="Oren A."/>
            <person name="Chaudhuri R."/>
            <person name="La Ragione R.M."/>
            <person name="Hildebrand F."/>
            <person name="Pallen M.J."/>
        </authorList>
    </citation>
    <scope>NUCLEOTIDE SEQUENCE [LARGE SCALE GENOMIC DNA]</scope>
    <source>
        <strain evidence="1 2">Sa2CUA2</strain>
    </source>
</reference>
<organism evidence="1 2">
    <name type="scientific">Serpens gallinarum</name>
    <dbReference type="NCBI Taxonomy" id="2763075"/>
    <lineage>
        <taxon>Bacteria</taxon>
        <taxon>Pseudomonadati</taxon>
        <taxon>Pseudomonadota</taxon>
        <taxon>Gammaproteobacteria</taxon>
        <taxon>Pseudomonadales</taxon>
        <taxon>Pseudomonadaceae</taxon>
        <taxon>Pseudomonas</taxon>
    </lineage>
</organism>
<gene>
    <name evidence="1" type="ORF">H9642_08515</name>
</gene>
<sequence length="121" mass="13800">MARELERIVLVLKGSQPTSGTDEMSASESPVDYLIKELAKDYTIKSEFRPDSALVLSLSRRTDGCHVLHRVITAAELKSPVLINDVLERMRRDLFVQQGPLQQSQIGYFRKKLHLPYFKAL</sequence>
<evidence type="ECO:0000313" key="1">
    <source>
        <dbReference type="EMBL" id="MBD7977233.1"/>
    </source>
</evidence>